<organism evidence="2 3">
    <name type="scientific">Suillus discolor</name>
    <dbReference type="NCBI Taxonomy" id="1912936"/>
    <lineage>
        <taxon>Eukaryota</taxon>
        <taxon>Fungi</taxon>
        <taxon>Dikarya</taxon>
        <taxon>Basidiomycota</taxon>
        <taxon>Agaricomycotina</taxon>
        <taxon>Agaricomycetes</taxon>
        <taxon>Agaricomycetidae</taxon>
        <taxon>Boletales</taxon>
        <taxon>Suillineae</taxon>
        <taxon>Suillaceae</taxon>
        <taxon>Suillus</taxon>
    </lineage>
</organism>
<feature type="region of interest" description="Disordered" evidence="1">
    <location>
        <begin position="244"/>
        <end position="264"/>
    </location>
</feature>
<evidence type="ECO:0000256" key="1">
    <source>
        <dbReference type="SAM" id="MobiDB-lite"/>
    </source>
</evidence>
<reference evidence="2" key="1">
    <citation type="journal article" date="2020" name="New Phytol.">
        <title>Comparative genomics reveals dynamic genome evolution in host specialist ectomycorrhizal fungi.</title>
        <authorList>
            <person name="Lofgren L.A."/>
            <person name="Nguyen N.H."/>
            <person name="Vilgalys R."/>
            <person name="Ruytinx J."/>
            <person name="Liao H.L."/>
            <person name="Branco S."/>
            <person name="Kuo A."/>
            <person name="LaButti K."/>
            <person name="Lipzen A."/>
            <person name="Andreopoulos W."/>
            <person name="Pangilinan J."/>
            <person name="Riley R."/>
            <person name="Hundley H."/>
            <person name="Na H."/>
            <person name="Barry K."/>
            <person name="Grigoriev I.V."/>
            <person name="Stajich J.E."/>
            <person name="Kennedy P.G."/>
        </authorList>
    </citation>
    <scope>NUCLEOTIDE SEQUENCE</scope>
    <source>
        <strain evidence="2">FC423</strain>
    </source>
</reference>
<dbReference type="EMBL" id="JABBWM010000080">
    <property type="protein sequence ID" value="KAG2094229.1"/>
    <property type="molecule type" value="Genomic_DNA"/>
</dbReference>
<protein>
    <submittedName>
        <fullName evidence="2">Uncharacterized protein</fullName>
    </submittedName>
</protein>
<dbReference type="AlphaFoldDB" id="A0A9P7EXU6"/>
<keyword evidence="3" id="KW-1185">Reference proteome</keyword>
<accession>A0A9P7EXU6</accession>
<dbReference type="OrthoDB" id="2626279at2759"/>
<dbReference type="Proteomes" id="UP000823399">
    <property type="component" value="Unassembled WGS sequence"/>
</dbReference>
<feature type="compositionally biased region" description="Polar residues" evidence="1">
    <location>
        <begin position="93"/>
        <end position="109"/>
    </location>
</feature>
<dbReference type="RefSeq" id="XP_041287464.1">
    <property type="nucleotide sequence ID" value="XM_041429714.1"/>
</dbReference>
<proteinExistence type="predicted"/>
<evidence type="ECO:0000313" key="2">
    <source>
        <dbReference type="EMBL" id="KAG2094229.1"/>
    </source>
</evidence>
<name>A0A9P7EXU6_9AGAM</name>
<sequence length="264" mass="29601">MNPLIFTDAFTSAHIGVKQCFCGKPTIEDHDFWFCSPECARADSLRTLGGHGDFHYRNIMQRACTNSAAPKHVLSRHKSERQLRSVSIARRGSVSQQAQHSPKPTQTLPTLEKVTTTILAREGTSEGSDTSVHGPVAKIPRESSETGAILQEIEEENEEEAAWQKLVNRADDRSKPPTLDHHGVGQTIANRRSHLIRRSASFACLDEQIENWGGERGPVMEVVFQLRQAWNEMTETDIMPDFERSDSDEEELASESFEMTLSLI</sequence>
<evidence type="ECO:0000313" key="3">
    <source>
        <dbReference type="Proteomes" id="UP000823399"/>
    </source>
</evidence>
<comment type="caution">
    <text evidence="2">The sequence shown here is derived from an EMBL/GenBank/DDBJ whole genome shotgun (WGS) entry which is preliminary data.</text>
</comment>
<feature type="region of interest" description="Disordered" evidence="1">
    <location>
        <begin position="88"/>
        <end position="109"/>
    </location>
</feature>
<feature type="compositionally biased region" description="Acidic residues" evidence="1">
    <location>
        <begin position="244"/>
        <end position="253"/>
    </location>
</feature>
<dbReference type="GeneID" id="64691973"/>
<gene>
    <name evidence="2" type="ORF">F5147DRAFT_416809</name>
</gene>